<evidence type="ECO:0000313" key="3">
    <source>
        <dbReference type="EMBL" id="QEG41204.1"/>
    </source>
</evidence>
<dbReference type="InterPro" id="IPR050417">
    <property type="entry name" value="Sugar_Epim/Isomerase"/>
</dbReference>
<evidence type="ECO:0000313" key="4">
    <source>
        <dbReference type="Proteomes" id="UP000325286"/>
    </source>
</evidence>
<dbReference type="SUPFAM" id="SSF51658">
    <property type="entry name" value="Xylose isomerase-like"/>
    <property type="match status" value="1"/>
</dbReference>
<dbReference type="PANTHER" id="PTHR43489:SF7">
    <property type="entry name" value="3-DEHYDRO-D-GULOSIDE 4-EPIMERASE-RELATED"/>
    <property type="match status" value="1"/>
</dbReference>
<name>A0A5B9QQF0_9BACT</name>
<organism evidence="3 4">
    <name type="scientific">Roseimaritima ulvae</name>
    <dbReference type="NCBI Taxonomy" id="980254"/>
    <lineage>
        <taxon>Bacteria</taxon>
        <taxon>Pseudomonadati</taxon>
        <taxon>Planctomycetota</taxon>
        <taxon>Planctomycetia</taxon>
        <taxon>Pirellulales</taxon>
        <taxon>Pirellulaceae</taxon>
        <taxon>Roseimaritima</taxon>
    </lineage>
</organism>
<sequence>MTSRRTFLKTAATATVVGGIAPSWAWGEQDSQPAINARSVKAASDKWLLKTLKIGMVGVPGSLTDKFKAAKQAGFDGIELNAPGIDLDAAKRAIDEAEFPVDGMVNGTHWKIHHTDPDPAVRAKALKSLTDGIKETAALGGDTILLVPGVGGDGTPEECFDRAVKNIRPALDVAAKHNVKIAIENVWNQMLYDHSGDHTQTAEQFVRFIDAFDSPHIGMQFDIGNHWKYGDMAAWIRTLDKRVIKLDAKGFSRANNGFTKIGEGDLDWVSVRKALRDIKFTGWVAAEVGGGDMNRLREISRNLDDHLVNEPA</sequence>
<keyword evidence="3" id="KW-0255">Endonuclease</keyword>
<dbReference type="AlphaFoldDB" id="A0A5B9QQF0"/>
<keyword evidence="3" id="KW-0378">Hydrolase</keyword>
<proteinExistence type="predicted"/>
<protein>
    <submittedName>
        <fullName evidence="3">Endonuclease 4</fullName>
        <ecNumber evidence="3">3.1.21.2</ecNumber>
    </submittedName>
</protein>
<gene>
    <name evidence="3" type="primary">nfo</name>
    <name evidence="3" type="ORF">UC8_32230</name>
</gene>
<dbReference type="EC" id="3.1.21.2" evidence="3"/>
<dbReference type="NCBIfam" id="TIGR01409">
    <property type="entry name" value="TAT_signal_seq"/>
    <property type="match status" value="1"/>
</dbReference>
<feature type="domain" description="Xylose isomerase-like TIM barrel" evidence="2">
    <location>
        <begin position="67"/>
        <end position="291"/>
    </location>
</feature>
<dbReference type="Gene3D" id="3.20.20.150">
    <property type="entry name" value="Divalent-metal-dependent TIM barrel enzymes"/>
    <property type="match status" value="1"/>
</dbReference>
<dbReference type="InterPro" id="IPR013022">
    <property type="entry name" value="Xyl_isomerase-like_TIM-brl"/>
</dbReference>
<keyword evidence="1" id="KW-0413">Isomerase</keyword>
<dbReference type="Proteomes" id="UP000325286">
    <property type="component" value="Chromosome"/>
</dbReference>
<reference evidence="3 4" key="1">
    <citation type="submission" date="2019-08" db="EMBL/GenBank/DDBJ databases">
        <title>Deep-cultivation of Planctomycetes and their phenomic and genomic characterization uncovers novel biology.</title>
        <authorList>
            <person name="Wiegand S."/>
            <person name="Jogler M."/>
            <person name="Boedeker C."/>
            <person name="Pinto D."/>
            <person name="Vollmers J."/>
            <person name="Rivas-Marin E."/>
            <person name="Kohn T."/>
            <person name="Peeters S.H."/>
            <person name="Heuer A."/>
            <person name="Rast P."/>
            <person name="Oberbeckmann S."/>
            <person name="Bunk B."/>
            <person name="Jeske O."/>
            <person name="Meyerdierks A."/>
            <person name="Storesund J.E."/>
            <person name="Kallscheuer N."/>
            <person name="Luecker S."/>
            <person name="Lage O.M."/>
            <person name="Pohl T."/>
            <person name="Merkel B.J."/>
            <person name="Hornburger P."/>
            <person name="Mueller R.-W."/>
            <person name="Bruemmer F."/>
            <person name="Labrenz M."/>
            <person name="Spormann A.M."/>
            <person name="Op den Camp H."/>
            <person name="Overmann J."/>
            <person name="Amann R."/>
            <person name="Jetten M.S.M."/>
            <person name="Mascher T."/>
            <person name="Medema M.H."/>
            <person name="Devos D.P."/>
            <person name="Kaster A.-K."/>
            <person name="Ovreas L."/>
            <person name="Rohde M."/>
            <person name="Galperin M.Y."/>
            <person name="Jogler C."/>
        </authorList>
    </citation>
    <scope>NUCLEOTIDE SEQUENCE [LARGE SCALE GENOMIC DNA]</scope>
    <source>
        <strain evidence="3 4">UC8</strain>
    </source>
</reference>
<dbReference type="InterPro" id="IPR006311">
    <property type="entry name" value="TAT_signal"/>
</dbReference>
<evidence type="ECO:0000256" key="1">
    <source>
        <dbReference type="ARBA" id="ARBA00023235"/>
    </source>
</evidence>
<dbReference type="InterPro" id="IPR019546">
    <property type="entry name" value="TAT_signal_bac_arc"/>
</dbReference>
<dbReference type="InterPro" id="IPR036237">
    <property type="entry name" value="Xyl_isomerase-like_sf"/>
</dbReference>
<dbReference type="OrthoDB" id="9782669at2"/>
<keyword evidence="4" id="KW-1185">Reference proteome</keyword>
<dbReference type="PROSITE" id="PS51318">
    <property type="entry name" value="TAT"/>
    <property type="match status" value="1"/>
</dbReference>
<accession>A0A5B9QQF0</accession>
<dbReference type="PANTHER" id="PTHR43489">
    <property type="entry name" value="ISOMERASE"/>
    <property type="match status" value="1"/>
</dbReference>
<dbReference type="GO" id="GO:0016853">
    <property type="term" value="F:isomerase activity"/>
    <property type="evidence" value="ECO:0007669"/>
    <property type="project" value="UniProtKB-KW"/>
</dbReference>
<dbReference type="GO" id="GO:0008833">
    <property type="term" value="F:deoxyribonuclease IV (phage-T4-induced) activity"/>
    <property type="evidence" value="ECO:0007669"/>
    <property type="project" value="UniProtKB-EC"/>
</dbReference>
<evidence type="ECO:0000259" key="2">
    <source>
        <dbReference type="Pfam" id="PF01261"/>
    </source>
</evidence>
<keyword evidence="3" id="KW-0540">Nuclease</keyword>
<dbReference type="RefSeq" id="WP_068139399.1">
    <property type="nucleotide sequence ID" value="NZ_CP042914.1"/>
</dbReference>
<dbReference type="KEGG" id="rul:UC8_32230"/>
<dbReference type="Pfam" id="PF01261">
    <property type="entry name" value="AP_endonuc_2"/>
    <property type="match status" value="1"/>
</dbReference>
<dbReference type="EMBL" id="CP042914">
    <property type="protein sequence ID" value="QEG41204.1"/>
    <property type="molecule type" value="Genomic_DNA"/>
</dbReference>